<dbReference type="InterPro" id="IPR050847">
    <property type="entry name" value="SASP_DNA-binding"/>
</dbReference>
<evidence type="ECO:0000256" key="3">
    <source>
        <dbReference type="ARBA" id="ARBA00022969"/>
    </source>
</evidence>
<keyword evidence="5" id="KW-0808">Transferase</keyword>
<dbReference type="GO" id="GO:0030435">
    <property type="term" value="P:sporulation resulting in formation of a cellular spore"/>
    <property type="evidence" value="ECO:0007669"/>
    <property type="project" value="UniProtKB-KW"/>
</dbReference>
<evidence type="ECO:0000256" key="4">
    <source>
        <dbReference type="ARBA" id="ARBA00023125"/>
    </source>
</evidence>
<dbReference type="GO" id="GO:0008168">
    <property type="term" value="F:methyltransferase activity"/>
    <property type="evidence" value="ECO:0007669"/>
    <property type="project" value="UniProtKB-KW"/>
</dbReference>
<keyword evidence="4" id="KW-0238">DNA-binding</keyword>
<dbReference type="GeneID" id="45618592"/>
<dbReference type="InterPro" id="IPR018126">
    <property type="entry name" value="SASP_alpha/beta-type_CS"/>
</dbReference>
<protein>
    <submittedName>
        <fullName evidence="5">Type II restriction enzyme, methylase subunits</fullName>
    </submittedName>
</protein>
<dbReference type="Pfam" id="PF00269">
    <property type="entry name" value="SASP"/>
    <property type="match status" value="1"/>
</dbReference>
<evidence type="ECO:0000256" key="2">
    <source>
        <dbReference type="ARBA" id="ARBA00005442"/>
    </source>
</evidence>
<evidence type="ECO:0000313" key="5">
    <source>
        <dbReference type="EMBL" id="GAF26656.1"/>
    </source>
</evidence>
<dbReference type="PANTHER" id="PTHR36107">
    <property type="entry name" value="SMALL, ACID-SOLUBLE SPORE PROTEIN A"/>
    <property type="match status" value="1"/>
</dbReference>
<reference evidence="5" key="1">
    <citation type="journal article" date="2014" name="Gene">
        <title>Genome-guided analysis of transformation efficiency and carbon dioxide assimilation by Moorella thermoacetica Y72.</title>
        <authorList>
            <person name="Tsukahara K."/>
            <person name="Kita A."/>
            <person name="Nakashimada Y."/>
            <person name="Hoshino T."/>
            <person name="Murakami K."/>
        </authorList>
    </citation>
    <scope>NUCLEOTIDE SEQUENCE [LARGE SCALE GENOMIC DNA]</scope>
    <source>
        <strain evidence="5">Y72</strain>
    </source>
</reference>
<organism evidence="5">
    <name type="scientific">Moorella thermoacetica Y72</name>
    <dbReference type="NCBI Taxonomy" id="1325331"/>
    <lineage>
        <taxon>Bacteria</taxon>
        <taxon>Bacillati</taxon>
        <taxon>Bacillota</taxon>
        <taxon>Clostridia</taxon>
        <taxon>Neomoorellales</taxon>
        <taxon>Neomoorellaceae</taxon>
        <taxon>Neomoorella</taxon>
    </lineage>
</organism>
<dbReference type="PANTHER" id="PTHR36107:SF1">
    <property type="entry name" value="SMALL, ACID-SOLUBLE SPORE PROTEIN A"/>
    <property type="match status" value="1"/>
</dbReference>
<dbReference type="InterPro" id="IPR038300">
    <property type="entry name" value="SASP_sf_alpha/beta"/>
</dbReference>
<keyword evidence="3" id="KW-0749">Sporulation</keyword>
<evidence type="ECO:0000256" key="1">
    <source>
        <dbReference type="ARBA" id="ARBA00003863"/>
    </source>
</evidence>
<sequence length="124" mass="12800">MPQGGRTNRLLIPQARGQMERFKQEVASELGISNYDGYLGDLPSKVNGSVGGLMVKKMIAAYESTLSGQAAGGLGGADVELGAAQNVTGRISGPNPAFTTGGQKLNLNAQQFNAQSSGLGMTQQ</sequence>
<dbReference type="InterPro" id="IPR001448">
    <property type="entry name" value="SASP_alpha/beta-type"/>
</dbReference>
<dbReference type="Proteomes" id="UP000063718">
    <property type="component" value="Unassembled WGS sequence"/>
</dbReference>
<name>A0A0S6UGZ0_NEOTH</name>
<comment type="function">
    <text evidence="1">SASP are bound to spore DNA. They are double-stranded DNA-binding proteins that cause DNA to change to an a-like conformation. They protect the DNA backbone from chemical and enzymatic cleavage and are thus involved in dormant spore's high resistance to UV light.</text>
</comment>
<dbReference type="GO" id="GO:0032259">
    <property type="term" value="P:methylation"/>
    <property type="evidence" value="ECO:0007669"/>
    <property type="project" value="UniProtKB-KW"/>
</dbReference>
<dbReference type="RefSeq" id="WP_011392442.1">
    <property type="nucleotide sequence ID" value="NZ_DF238840.1"/>
</dbReference>
<dbReference type="AlphaFoldDB" id="A0A0S6UGZ0"/>
<dbReference type="GO" id="GO:0006265">
    <property type="term" value="P:DNA topological change"/>
    <property type="evidence" value="ECO:0007669"/>
    <property type="project" value="InterPro"/>
</dbReference>
<gene>
    <name evidence="5" type="ORF">MTY_1996</name>
</gene>
<dbReference type="Gene3D" id="6.10.10.80">
    <property type="entry name" value="Small, acid-soluble spore protein, alpha/beta type-like"/>
    <property type="match status" value="1"/>
</dbReference>
<dbReference type="EMBL" id="DF238840">
    <property type="protein sequence ID" value="GAF26656.1"/>
    <property type="molecule type" value="Genomic_DNA"/>
</dbReference>
<proteinExistence type="inferred from homology"/>
<dbReference type="PROSITE" id="PS00304">
    <property type="entry name" value="SASP_1"/>
    <property type="match status" value="1"/>
</dbReference>
<comment type="similarity">
    <text evidence="2">Belongs to the alpha/beta-type SASP family.</text>
</comment>
<accession>A0A0S6UGZ0</accession>
<dbReference type="GO" id="GO:0003690">
    <property type="term" value="F:double-stranded DNA binding"/>
    <property type="evidence" value="ECO:0007669"/>
    <property type="project" value="InterPro"/>
</dbReference>
<keyword evidence="5" id="KW-0489">Methyltransferase</keyword>